<dbReference type="EMBL" id="BQXS01007192">
    <property type="protein sequence ID" value="GKT26131.1"/>
    <property type="molecule type" value="Genomic_DNA"/>
</dbReference>
<protein>
    <submittedName>
        <fullName evidence="1">Uncharacterized protein</fullName>
    </submittedName>
</protein>
<keyword evidence="2" id="KW-1185">Reference proteome</keyword>
<proteinExistence type="predicted"/>
<sequence>MKIRVAYVMKGFCPDKDHPTMTFPIHPEDPSVIAIDVDSAKAIDFDGIDHSFGLCGMLKGTSGVEFTHLSLSFFSPEILKGLYMNVERDYGPTSLTISFTHSNGNVSKKEYEFSRPKEGFEWGYLPVELEDVIKCDIDVKDCWDMHFPNEFELGNPLPSISGLLAIRSSIKKVK</sequence>
<organism evidence="1 2">
    <name type="scientific">Aduncisulcus paluster</name>
    <dbReference type="NCBI Taxonomy" id="2918883"/>
    <lineage>
        <taxon>Eukaryota</taxon>
        <taxon>Metamonada</taxon>
        <taxon>Carpediemonas-like organisms</taxon>
        <taxon>Aduncisulcus</taxon>
    </lineage>
</organism>
<comment type="caution">
    <text evidence="1">The sequence shown here is derived from an EMBL/GenBank/DDBJ whole genome shotgun (WGS) entry which is preliminary data.</text>
</comment>
<accession>A0ABQ5K299</accession>
<evidence type="ECO:0000313" key="1">
    <source>
        <dbReference type="EMBL" id="GKT26131.1"/>
    </source>
</evidence>
<name>A0ABQ5K299_9EUKA</name>
<reference evidence="1" key="1">
    <citation type="submission" date="2022-03" db="EMBL/GenBank/DDBJ databases">
        <title>Draft genome sequence of Aduncisulcus paluster, a free-living microaerophilic Fornicata.</title>
        <authorList>
            <person name="Yuyama I."/>
            <person name="Kume K."/>
            <person name="Tamura T."/>
            <person name="Inagaki Y."/>
            <person name="Hashimoto T."/>
        </authorList>
    </citation>
    <scope>NUCLEOTIDE SEQUENCE</scope>
    <source>
        <strain evidence="1">NY0171</strain>
    </source>
</reference>
<evidence type="ECO:0000313" key="2">
    <source>
        <dbReference type="Proteomes" id="UP001057375"/>
    </source>
</evidence>
<dbReference type="Proteomes" id="UP001057375">
    <property type="component" value="Unassembled WGS sequence"/>
</dbReference>
<gene>
    <name evidence="1" type="ORF">ADUPG1_004678</name>
</gene>